<name>A0A382Z951_9ZZZZ</name>
<proteinExistence type="predicted"/>
<organism evidence="1">
    <name type="scientific">marine metagenome</name>
    <dbReference type="NCBI Taxonomy" id="408172"/>
    <lineage>
        <taxon>unclassified sequences</taxon>
        <taxon>metagenomes</taxon>
        <taxon>ecological metagenomes</taxon>
    </lineage>
</organism>
<protein>
    <submittedName>
        <fullName evidence="1">Uncharacterized protein</fullName>
    </submittedName>
</protein>
<reference evidence="1" key="1">
    <citation type="submission" date="2018-05" db="EMBL/GenBank/DDBJ databases">
        <authorList>
            <person name="Lanie J.A."/>
            <person name="Ng W.-L."/>
            <person name="Kazmierczak K.M."/>
            <person name="Andrzejewski T.M."/>
            <person name="Davidsen T.M."/>
            <person name="Wayne K.J."/>
            <person name="Tettelin H."/>
            <person name="Glass J.I."/>
            <person name="Rusch D."/>
            <person name="Podicherti R."/>
            <person name="Tsui H.-C.T."/>
            <person name="Winkler M.E."/>
        </authorList>
    </citation>
    <scope>NUCLEOTIDE SEQUENCE</scope>
</reference>
<sequence>MIFMRFLFRGTSNLTKEWFAPKKTCQNPTKPCHIEKLKKRNLLPKALPQGKVNMTLLDGKPVKLNEALVNGEKIGLPISLHAPPQFGLTEFQKKLGLTDQLIELSMYVFNDSVTRL</sequence>
<accession>A0A382Z951</accession>
<dbReference type="EMBL" id="UINC01181498">
    <property type="protein sequence ID" value="SVD91218.1"/>
    <property type="molecule type" value="Genomic_DNA"/>
</dbReference>
<feature type="non-terminal residue" evidence="1">
    <location>
        <position position="116"/>
    </location>
</feature>
<gene>
    <name evidence="1" type="ORF">METZ01_LOCUS444072</name>
</gene>
<evidence type="ECO:0000313" key="1">
    <source>
        <dbReference type="EMBL" id="SVD91218.1"/>
    </source>
</evidence>
<dbReference type="AlphaFoldDB" id="A0A382Z951"/>